<comment type="caution">
    <text evidence="2">The sequence shown here is derived from an EMBL/GenBank/DDBJ whole genome shotgun (WGS) entry which is preliminary data.</text>
</comment>
<keyword evidence="1" id="KW-1133">Transmembrane helix</keyword>
<dbReference type="AlphaFoldDB" id="A0A0V1M9D8"/>
<gene>
    <name evidence="2" type="ORF">T10_10987</name>
</gene>
<accession>A0A0V1M9D8</accession>
<evidence type="ECO:0000313" key="2">
    <source>
        <dbReference type="EMBL" id="KRZ68282.1"/>
    </source>
</evidence>
<proteinExistence type="predicted"/>
<evidence type="ECO:0000313" key="3">
    <source>
        <dbReference type="Proteomes" id="UP000054843"/>
    </source>
</evidence>
<sequence>MPWFYQENLYDQTKLFHYLCAAAVAVAAVVTFSCSILNIITNNNLQQFSPLSSPPAGRTNHGLLIR</sequence>
<organism evidence="2 3">
    <name type="scientific">Trichinella papuae</name>
    <dbReference type="NCBI Taxonomy" id="268474"/>
    <lineage>
        <taxon>Eukaryota</taxon>
        <taxon>Metazoa</taxon>
        <taxon>Ecdysozoa</taxon>
        <taxon>Nematoda</taxon>
        <taxon>Enoplea</taxon>
        <taxon>Dorylaimia</taxon>
        <taxon>Trichinellida</taxon>
        <taxon>Trichinellidae</taxon>
        <taxon>Trichinella</taxon>
    </lineage>
</organism>
<keyword evidence="1" id="KW-0472">Membrane</keyword>
<feature type="transmembrane region" description="Helical" evidence="1">
    <location>
        <begin position="15"/>
        <end position="40"/>
    </location>
</feature>
<keyword evidence="1" id="KW-0812">Transmembrane</keyword>
<reference evidence="2 3" key="1">
    <citation type="submission" date="2015-01" db="EMBL/GenBank/DDBJ databases">
        <title>Evolution of Trichinella species and genotypes.</title>
        <authorList>
            <person name="Korhonen P.K."/>
            <person name="Edoardo P."/>
            <person name="Giuseppe L.R."/>
            <person name="Gasser R.B."/>
        </authorList>
    </citation>
    <scope>NUCLEOTIDE SEQUENCE [LARGE SCALE GENOMIC DNA]</scope>
    <source>
        <strain evidence="2">ISS1980</strain>
    </source>
</reference>
<protein>
    <submittedName>
        <fullName evidence="2">Uncharacterized protein</fullName>
    </submittedName>
</protein>
<dbReference type="EMBL" id="JYDO01000169">
    <property type="protein sequence ID" value="KRZ68282.1"/>
    <property type="molecule type" value="Genomic_DNA"/>
</dbReference>
<dbReference type="Proteomes" id="UP000054843">
    <property type="component" value="Unassembled WGS sequence"/>
</dbReference>
<evidence type="ECO:0000256" key="1">
    <source>
        <dbReference type="SAM" id="Phobius"/>
    </source>
</evidence>
<name>A0A0V1M9D8_9BILA</name>
<keyword evidence="3" id="KW-1185">Reference proteome</keyword>